<gene>
    <name evidence="1" type="ORF">IAA61_08085</name>
</gene>
<evidence type="ECO:0000313" key="1">
    <source>
        <dbReference type="EMBL" id="HIU57750.1"/>
    </source>
</evidence>
<sequence length="114" mass="12253">MGCIFFSAALAVIDTLRYALRRKVNSAAAKAVYRYGADMCAAERGVYRVPPDVPAGREMPGKVCGGLRRGYGAYLSGGAVVMLSRSYSLLARASAALECKIEQKMKKAGRDNIQ</sequence>
<accession>A0A9D1MCP5</accession>
<proteinExistence type="predicted"/>
<dbReference type="EMBL" id="DVNB01000083">
    <property type="protein sequence ID" value="HIU57750.1"/>
    <property type="molecule type" value="Genomic_DNA"/>
</dbReference>
<reference evidence="1" key="1">
    <citation type="submission" date="2020-10" db="EMBL/GenBank/DDBJ databases">
        <authorList>
            <person name="Gilroy R."/>
        </authorList>
    </citation>
    <scope>NUCLEOTIDE SEQUENCE</scope>
    <source>
        <strain evidence="1">USAMLcec3-3695</strain>
    </source>
</reference>
<protein>
    <submittedName>
        <fullName evidence="1">Uncharacterized protein</fullName>
    </submittedName>
</protein>
<dbReference type="AlphaFoldDB" id="A0A9D1MCP5"/>
<reference evidence="1" key="2">
    <citation type="journal article" date="2021" name="PeerJ">
        <title>Extensive microbial diversity within the chicken gut microbiome revealed by metagenomics and culture.</title>
        <authorList>
            <person name="Gilroy R."/>
            <person name="Ravi A."/>
            <person name="Getino M."/>
            <person name="Pursley I."/>
            <person name="Horton D.L."/>
            <person name="Alikhan N.F."/>
            <person name="Baker D."/>
            <person name="Gharbi K."/>
            <person name="Hall N."/>
            <person name="Watson M."/>
            <person name="Adriaenssens E.M."/>
            <person name="Foster-Nyarko E."/>
            <person name="Jarju S."/>
            <person name="Secka A."/>
            <person name="Antonio M."/>
            <person name="Oren A."/>
            <person name="Chaudhuri R.R."/>
            <person name="La Ragione R."/>
            <person name="Hildebrand F."/>
            <person name="Pallen M.J."/>
        </authorList>
    </citation>
    <scope>NUCLEOTIDE SEQUENCE</scope>
    <source>
        <strain evidence="1">USAMLcec3-3695</strain>
    </source>
</reference>
<comment type="caution">
    <text evidence="1">The sequence shown here is derived from an EMBL/GenBank/DDBJ whole genome shotgun (WGS) entry which is preliminary data.</text>
</comment>
<organism evidence="1 2">
    <name type="scientific">Candidatus Ornithomonoglobus merdipullorum</name>
    <dbReference type="NCBI Taxonomy" id="2840895"/>
    <lineage>
        <taxon>Bacteria</taxon>
        <taxon>Bacillati</taxon>
        <taxon>Bacillota</taxon>
        <taxon>Clostridia</taxon>
        <taxon>Candidatus Ornithomonoglobus</taxon>
    </lineage>
</organism>
<evidence type="ECO:0000313" key="2">
    <source>
        <dbReference type="Proteomes" id="UP000824109"/>
    </source>
</evidence>
<dbReference type="Proteomes" id="UP000824109">
    <property type="component" value="Unassembled WGS sequence"/>
</dbReference>
<name>A0A9D1MCP5_9FIRM</name>